<organism evidence="2 3">
    <name type="scientific">Pyxidicoccus fallax</name>
    <dbReference type="NCBI Taxonomy" id="394095"/>
    <lineage>
        <taxon>Bacteria</taxon>
        <taxon>Pseudomonadati</taxon>
        <taxon>Myxococcota</taxon>
        <taxon>Myxococcia</taxon>
        <taxon>Myxococcales</taxon>
        <taxon>Cystobacterineae</taxon>
        <taxon>Myxococcaceae</taxon>
        <taxon>Pyxidicoccus</taxon>
    </lineage>
</organism>
<keyword evidence="3" id="KW-1185">Reference proteome</keyword>
<dbReference type="RefSeq" id="WP_169348028.1">
    <property type="nucleotide sequence ID" value="NZ_JABBJJ010000153.1"/>
</dbReference>
<feature type="region of interest" description="Disordered" evidence="1">
    <location>
        <begin position="70"/>
        <end position="95"/>
    </location>
</feature>
<gene>
    <name evidence="2" type="ORF">HG543_28445</name>
</gene>
<dbReference type="AlphaFoldDB" id="A0A848LLS6"/>
<evidence type="ECO:0000256" key="1">
    <source>
        <dbReference type="SAM" id="MobiDB-lite"/>
    </source>
</evidence>
<name>A0A848LLS6_9BACT</name>
<evidence type="ECO:0000313" key="2">
    <source>
        <dbReference type="EMBL" id="NMO18765.1"/>
    </source>
</evidence>
<accession>A0A848LLS6</accession>
<comment type="caution">
    <text evidence="2">The sequence shown here is derived from an EMBL/GenBank/DDBJ whole genome shotgun (WGS) entry which is preliminary data.</text>
</comment>
<dbReference type="EMBL" id="JABBJJ010000153">
    <property type="protein sequence ID" value="NMO18765.1"/>
    <property type="molecule type" value="Genomic_DNA"/>
</dbReference>
<sequence length="280" mass="30679">MSKGYLVLFMDLPNGSLGAAFSSAGKGSVDLSNNFLGRPEIGYYETELPPGTYARLKQLHGAVDFGAMPVTTELPPDTKTLSVGESPDGEDIDTRTFPLHAVPDALEPLLNEMRKAAEHMLARPLRVLRGEGAPSSPRFPLEKPVSFEVTLRNVGTQAIETENPFVPHAPDRTNLRLLVLKDKPAEQLREGDSLWMELGMENVHPPEGQKPPEGRRLTLKPGAELRFVVRKKLLSAPGAYRAALTYFTSRGQRGLETMEGQLTLDLGRLEVVQAPPNPQP</sequence>
<reference evidence="2 3" key="1">
    <citation type="submission" date="2020-04" db="EMBL/GenBank/DDBJ databases">
        <title>Draft genome of Pyxidicoccus fallax type strain.</title>
        <authorList>
            <person name="Whitworth D.E."/>
        </authorList>
    </citation>
    <scope>NUCLEOTIDE SEQUENCE [LARGE SCALE GENOMIC DNA]</scope>
    <source>
        <strain evidence="2 3">DSM 14698</strain>
    </source>
</reference>
<protein>
    <submittedName>
        <fullName evidence="2">Uncharacterized protein</fullName>
    </submittedName>
</protein>
<proteinExistence type="predicted"/>
<dbReference type="Proteomes" id="UP000518300">
    <property type="component" value="Unassembled WGS sequence"/>
</dbReference>
<evidence type="ECO:0000313" key="3">
    <source>
        <dbReference type="Proteomes" id="UP000518300"/>
    </source>
</evidence>